<dbReference type="Proteomes" id="UP001500840">
    <property type="component" value="Unassembled WGS sequence"/>
</dbReference>
<dbReference type="Gene3D" id="3.40.50.620">
    <property type="entry name" value="HUPs"/>
    <property type="match status" value="2"/>
</dbReference>
<comment type="caution">
    <text evidence="3">The sequence shown here is derived from an EMBL/GenBank/DDBJ whole genome shotgun (WGS) entry which is preliminary data.</text>
</comment>
<dbReference type="InterPro" id="IPR006016">
    <property type="entry name" value="UspA"/>
</dbReference>
<evidence type="ECO:0000259" key="2">
    <source>
        <dbReference type="Pfam" id="PF00582"/>
    </source>
</evidence>
<comment type="similarity">
    <text evidence="1">Belongs to the universal stress protein A family.</text>
</comment>
<proteinExistence type="inferred from homology"/>
<gene>
    <name evidence="3" type="ORF">GCM10023156_41620</name>
</gene>
<dbReference type="SUPFAM" id="SSF52402">
    <property type="entry name" value="Adenine nucleotide alpha hydrolases-like"/>
    <property type="match status" value="2"/>
</dbReference>
<dbReference type="Pfam" id="PF00582">
    <property type="entry name" value="Usp"/>
    <property type="match status" value="2"/>
</dbReference>
<sequence>MHKVLLAVDGSSISDEAARWVSTLPHRNHWDLTILSVVQRPLVHDDDPLLNVYEKACDQDRKDAVAHYDKISTLFDGTSVSVRHRIESGSPNETIVDTAKAMAADLIVVGAKGRSQISRMLLGSVSDHVATHAHCSVLVVRSAGRHEYEEGFRVCLAFGVDAPAQAALREMTEIAWRSDTVFHVLSIASYLHDFFGVLPEDSQIVRQYHENLSQAHDQLLTVSSQTQTHLIENEHVGEGIVTFAERNAIDMVVVGEKSRSGVSRFLLGSTSRYVLRHAECSVWIARNHQVREDEPLLEKSPTILA</sequence>
<dbReference type="PANTHER" id="PTHR43010">
    <property type="entry name" value="UNIVERSAL STRESS PROTEIN SLR1230"/>
    <property type="match status" value="1"/>
</dbReference>
<feature type="domain" description="UspA" evidence="2">
    <location>
        <begin position="156"/>
        <end position="286"/>
    </location>
</feature>
<dbReference type="EMBL" id="BAABGA010000050">
    <property type="protein sequence ID" value="GAA4460555.1"/>
    <property type="molecule type" value="Genomic_DNA"/>
</dbReference>
<name>A0ABP8N666_9BACT</name>
<keyword evidence="4" id="KW-1185">Reference proteome</keyword>
<evidence type="ECO:0000313" key="4">
    <source>
        <dbReference type="Proteomes" id="UP001500840"/>
    </source>
</evidence>
<dbReference type="InterPro" id="IPR051688">
    <property type="entry name" value="USP_A"/>
</dbReference>
<protein>
    <submittedName>
        <fullName evidence="3">Universal stress protein</fullName>
    </submittedName>
</protein>
<accession>A0ABP8N666</accession>
<feature type="domain" description="UspA" evidence="2">
    <location>
        <begin position="2"/>
        <end position="141"/>
    </location>
</feature>
<dbReference type="PANTHER" id="PTHR43010:SF1">
    <property type="entry name" value="USPA DOMAIN-CONTAINING PROTEIN"/>
    <property type="match status" value="1"/>
</dbReference>
<dbReference type="PRINTS" id="PR01438">
    <property type="entry name" value="UNVRSLSTRESS"/>
</dbReference>
<dbReference type="RefSeq" id="WP_345325148.1">
    <property type="nucleotide sequence ID" value="NZ_BAABGA010000050.1"/>
</dbReference>
<reference evidence="4" key="1">
    <citation type="journal article" date="2019" name="Int. J. Syst. Evol. Microbiol.">
        <title>The Global Catalogue of Microorganisms (GCM) 10K type strain sequencing project: providing services to taxonomists for standard genome sequencing and annotation.</title>
        <authorList>
            <consortium name="The Broad Institute Genomics Platform"/>
            <consortium name="The Broad Institute Genome Sequencing Center for Infectious Disease"/>
            <person name="Wu L."/>
            <person name="Ma J."/>
        </authorList>
    </citation>
    <scope>NUCLEOTIDE SEQUENCE [LARGE SCALE GENOMIC DNA]</scope>
    <source>
        <strain evidence="4">JCM 17759</strain>
    </source>
</reference>
<dbReference type="InterPro" id="IPR006015">
    <property type="entry name" value="Universal_stress_UspA"/>
</dbReference>
<dbReference type="CDD" id="cd00293">
    <property type="entry name" value="USP-like"/>
    <property type="match status" value="2"/>
</dbReference>
<dbReference type="InterPro" id="IPR014729">
    <property type="entry name" value="Rossmann-like_a/b/a_fold"/>
</dbReference>
<evidence type="ECO:0000256" key="1">
    <source>
        <dbReference type="ARBA" id="ARBA00008791"/>
    </source>
</evidence>
<organism evidence="3 4">
    <name type="scientific">Novipirellula rosea</name>
    <dbReference type="NCBI Taxonomy" id="1031540"/>
    <lineage>
        <taxon>Bacteria</taxon>
        <taxon>Pseudomonadati</taxon>
        <taxon>Planctomycetota</taxon>
        <taxon>Planctomycetia</taxon>
        <taxon>Pirellulales</taxon>
        <taxon>Pirellulaceae</taxon>
        <taxon>Novipirellula</taxon>
    </lineage>
</organism>
<evidence type="ECO:0000313" key="3">
    <source>
        <dbReference type="EMBL" id="GAA4460555.1"/>
    </source>
</evidence>